<sequence length="330" mass="37288">MRQDTASATDSHPIPIAANQSVRKDEPSTPLELLQPLRLMANAVEVPDSLFNGLRIRQSPTPDNIIIFDRRDRTAFRPEGVSHNFHHRFELVCVLEGSGSVRIGEQSFLLEPGDCALIHPNQFHHYMDVDAKQLDWLFITFEMNEADSLATLKSSPRRLDATGILGLQNTLLHYHANDGKQPNALETAYHLSHFLKHMRQLRNIPDQRIYQSVAEDDSRDAILEQINSYVRDHLSDAPTISDLAEGIGYSVSHIRAVFRDRLGVSLGRYIRESRLSEAAKLLQDSDLNVTEVAKRTGFDSLFAFSRAFKNTYGMPPKAYSLKIRNGPSQE</sequence>
<dbReference type="PANTHER" id="PTHR43280">
    <property type="entry name" value="ARAC-FAMILY TRANSCRIPTIONAL REGULATOR"/>
    <property type="match status" value="1"/>
</dbReference>
<dbReference type="InterPro" id="IPR009057">
    <property type="entry name" value="Homeodomain-like_sf"/>
</dbReference>
<keyword evidence="1" id="KW-0805">Transcription regulation</keyword>
<reference evidence="6 7" key="1">
    <citation type="submission" date="2023-04" db="EMBL/GenBank/DDBJ databases">
        <title>A novel bacteria isolated from coastal sediment.</title>
        <authorList>
            <person name="Liu X.-J."/>
            <person name="Du Z.-J."/>
        </authorList>
    </citation>
    <scope>NUCLEOTIDE SEQUENCE [LARGE SCALE GENOMIC DNA]</scope>
    <source>
        <strain evidence="6 7">SDUM461003</strain>
    </source>
</reference>
<dbReference type="Pfam" id="PF12833">
    <property type="entry name" value="HTH_18"/>
    <property type="match status" value="1"/>
</dbReference>
<dbReference type="Gene3D" id="2.60.120.10">
    <property type="entry name" value="Jelly Rolls"/>
    <property type="match status" value="1"/>
</dbReference>
<feature type="region of interest" description="Disordered" evidence="4">
    <location>
        <begin position="1"/>
        <end position="28"/>
    </location>
</feature>
<name>A0ABU1ARL8_9BACT</name>
<evidence type="ECO:0000259" key="5">
    <source>
        <dbReference type="PROSITE" id="PS01124"/>
    </source>
</evidence>
<evidence type="ECO:0000313" key="7">
    <source>
        <dbReference type="Proteomes" id="UP001225316"/>
    </source>
</evidence>
<evidence type="ECO:0000313" key="6">
    <source>
        <dbReference type="EMBL" id="MDQ8206688.1"/>
    </source>
</evidence>
<evidence type="ECO:0000256" key="4">
    <source>
        <dbReference type="SAM" id="MobiDB-lite"/>
    </source>
</evidence>
<keyword evidence="7" id="KW-1185">Reference proteome</keyword>
<dbReference type="InterPro" id="IPR037923">
    <property type="entry name" value="HTH-like"/>
</dbReference>
<comment type="caution">
    <text evidence="6">The sequence shown here is derived from an EMBL/GenBank/DDBJ whole genome shotgun (WGS) entry which is preliminary data.</text>
</comment>
<organism evidence="6 7">
    <name type="scientific">Thalassobacterium maritimum</name>
    <dbReference type="NCBI Taxonomy" id="3041265"/>
    <lineage>
        <taxon>Bacteria</taxon>
        <taxon>Pseudomonadati</taxon>
        <taxon>Verrucomicrobiota</taxon>
        <taxon>Opitutia</taxon>
        <taxon>Puniceicoccales</taxon>
        <taxon>Coraliomargaritaceae</taxon>
        <taxon>Thalassobacterium</taxon>
    </lineage>
</organism>
<evidence type="ECO:0000256" key="2">
    <source>
        <dbReference type="ARBA" id="ARBA00023125"/>
    </source>
</evidence>
<dbReference type="InterPro" id="IPR014710">
    <property type="entry name" value="RmlC-like_jellyroll"/>
</dbReference>
<accession>A0ABU1ARL8</accession>
<dbReference type="Pfam" id="PF02311">
    <property type="entry name" value="AraC_binding"/>
    <property type="match status" value="1"/>
</dbReference>
<evidence type="ECO:0000256" key="1">
    <source>
        <dbReference type="ARBA" id="ARBA00023015"/>
    </source>
</evidence>
<feature type="compositionally biased region" description="Polar residues" evidence="4">
    <location>
        <begin position="1"/>
        <end position="10"/>
    </location>
</feature>
<dbReference type="SUPFAM" id="SSF46689">
    <property type="entry name" value="Homeodomain-like"/>
    <property type="match status" value="2"/>
</dbReference>
<dbReference type="PROSITE" id="PS01124">
    <property type="entry name" value="HTH_ARAC_FAMILY_2"/>
    <property type="match status" value="1"/>
</dbReference>
<dbReference type="SMART" id="SM00342">
    <property type="entry name" value="HTH_ARAC"/>
    <property type="match status" value="1"/>
</dbReference>
<dbReference type="Proteomes" id="UP001225316">
    <property type="component" value="Unassembled WGS sequence"/>
</dbReference>
<dbReference type="PANTHER" id="PTHR43280:SF2">
    <property type="entry name" value="HTH-TYPE TRANSCRIPTIONAL REGULATOR EXSA"/>
    <property type="match status" value="1"/>
</dbReference>
<dbReference type="RefSeq" id="WP_308948797.1">
    <property type="nucleotide sequence ID" value="NZ_JARXHW010000006.1"/>
</dbReference>
<keyword evidence="2" id="KW-0238">DNA-binding</keyword>
<dbReference type="Gene3D" id="1.10.10.60">
    <property type="entry name" value="Homeodomain-like"/>
    <property type="match status" value="2"/>
</dbReference>
<evidence type="ECO:0000256" key="3">
    <source>
        <dbReference type="ARBA" id="ARBA00023163"/>
    </source>
</evidence>
<dbReference type="EMBL" id="JARXHW010000006">
    <property type="protein sequence ID" value="MDQ8206688.1"/>
    <property type="molecule type" value="Genomic_DNA"/>
</dbReference>
<gene>
    <name evidence="6" type="ORF">QEH52_04155</name>
</gene>
<dbReference type="InterPro" id="IPR018060">
    <property type="entry name" value="HTH_AraC"/>
</dbReference>
<dbReference type="InterPro" id="IPR020449">
    <property type="entry name" value="Tscrpt_reg_AraC-type_HTH"/>
</dbReference>
<dbReference type="InterPro" id="IPR003313">
    <property type="entry name" value="AraC-bd"/>
</dbReference>
<dbReference type="SUPFAM" id="SSF51215">
    <property type="entry name" value="Regulatory protein AraC"/>
    <property type="match status" value="1"/>
</dbReference>
<feature type="domain" description="HTH araC/xylS-type" evidence="5">
    <location>
        <begin position="224"/>
        <end position="322"/>
    </location>
</feature>
<dbReference type="PRINTS" id="PR00032">
    <property type="entry name" value="HTHARAC"/>
</dbReference>
<proteinExistence type="predicted"/>
<keyword evidence="3" id="KW-0804">Transcription</keyword>
<protein>
    <submittedName>
        <fullName evidence="6">AraC family transcriptional regulator</fullName>
    </submittedName>
</protein>